<protein>
    <submittedName>
        <fullName evidence="2">Uncharacterized protein</fullName>
    </submittedName>
</protein>
<name>U6L876_EIMTE</name>
<dbReference type="GeneID" id="25257764"/>
<proteinExistence type="predicted"/>
<dbReference type="VEuPathDB" id="ToxoDB:ETH2_0949900"/>
<dbReference type="EMBL" id="HG677614">
    <property type="protein sequence ID" value="CDJ44774.1"/>
    <property type="molecule type" value="Genomic_DNA"/>
</dbReference>
<evidence type="ECO:0000313" key="3">
    <source>
        <dbReference type="Proteomes" id="UP000030747"/>
    </source>
</evidence>
<dbReference type="AlphaFoldDB" id="U6L876"/>
<keyword evidence="3" id="KW-1185">Reference proteome</keyword>
<organism evidence="2 3">
    <name type="scientific">Eimeria tenella</name>
    <name type="common">Coccidian parasite</name>
    <dbReference type="NCBI Taxonomy" id="5802"/>
    <lineage>
        <taxon>Eukaryota</taxon>
        <taxon>Sar</taxon>
        <taxon>Alveolata</taxon>
        <taxon>Apicomplexa</taxon>
        <taxon>Conoidasida</taxon>
        <taxon>Coccidia</taxon>
        <taxon>Eucoccidiorida</taxon>
        <taxon>Eimeriorina</taxon>
        <taxon>Eimeriidae</taxon>
        <taxon>Eimeria</taxon>
    </lineage>
</organism>
<feature type="region of interest" description="Disordered" evidence="1">
    <location>
        <begin position="22"/>
        <end position="44"/>
    </location>
</feature>
<dbReference type="RefSeq" id="XP_013235522.1">
    <property type="nucleotide sequence ID" value="XM_013380068.1"/>
</dbReference>
<accession>U6L876</accession>
<feature type="compositionally biased region" description="Low complexity" evidence="1">
    <location>
        <begin position="86"/>
        <end position="104"/>
    </location>
</feature>
<evidence type="ECO:0000313" key="2">
    <source>
        <dbReference type="EMBL" id="CDJ44774.1"/>
    </source>
</evidence>
<feature type="region of interest" description="Disordered" evidence="1">
    <location>
        <begin position="72"/>
        <end position="104"/>
    </location>
</feature>
<dbReference type="VEuPathDB" id="ToxoDB:ETH_00043625"/>
<dbReference type="Proteomes" id="UP000030747">
    <property type="component" value="Unassembled WGS sequence"/>
</dbReference>
<gene>
    <name evidence="2" type="ORF">ETH_00043625</name>
</gene>
<reference evidence="2" key="2">
    <citation type="submission" date="2013-10" db="EMBL/GenBank/DDBJ databases">
        <authorList>
            <person name="Aslett M."/>
        </authorList>
    </citation>
    <scope>NUCLEOTIDE SEQUENCE [LARGE SCALE GENOMIC DNA]</scope>
    <source>
        <strain evidence="2">Houghton</strain>
    </source>
</reference>
<evidence type="ECO:0000256" key="1">
    <source>
        <dbReference type="SAM" id="MobiDB-lite"/>
    </source>
</evidence>
<reference evidence="2" key="1">
    <citation type="submission" date="2013-10" db="EMBL/GenBank/DDBJ databases">
        <title>Genomic analysis of the causative agents of coccidiosis in chickens.</title>
        <authorList>
            <person name="Reid A.J."/>
            <person name="Blake D."/>
            <person name="Billington K."/>
            <person name="Browne H."/>
            <person name="Dunn M."/>
            <person name="Hung S."/>
            <person name="Kawahara F."/>
            <person name="Miranda-Saavedra D."/>
            <person name="Mourier T."/>
            <person name="Nagra H."/>
            <person name="Otto T.D."/>
            <person name="Rawlings N."/>
            <person name="Sanchez A."/>
            <person name="Sanders M."/>
            <person name="Subramaniam C."/>
            <person name="Tay Y."/>
            <person name="Dear P."/>
            <person name="Doerig C."/>
            <person name="Gruber A."/>
            <person name="Parkinson J."/>
            <person name="Shirley M."/>
            <person name="Wan K.L."/>
            <person name="Berriman M."/>
            <person name="Tomley F."/>
            <person name="Pain A."/>
        </authorList>
    </citation>
    <scope>NUCLEOTIDE SEQUENCE [LARGE SCALE GENOMIC DNA]</scope>
    <source>
        <strain evidence="2">Houghton</strain>
    </source>
</reference>
<sequence>MQVLKKLTEAEKKEASVALALVLGDEGPPGGPPEQPEAALQQSLGAPHRPLRVYLKGRGSAQALLFRGGLQTPPADVQQENAGKPQQQQRSSSSAAAAAQQQQREVSGQLGAPAVWGVDAAKLRVYVHCAATLGALRMVEINTEVEGPAWVCLGNGLFSGAPESVESISFPCGGASEQLQMLHKLIPTDAAAAPRAAASAAAAAGKITLAMRL</sequence>